<comment type="catalytic activity">
    <reaction evidence="10 13">
        <text>L-glutamate + NH4(+) + ATP = L-glutamine + ADP + phosphate + H(+)</text>
        <dbReference type="Rhea" id="RHEA:16169"/>
        <dbReference type="ChEBI" id="CHEBI:15378"/>
        <dbReference type="ChEBI" id="CHEBI:28938"/>
        <dbReference type="ChEBI" id="CHEBI:29985"/>
        <dbReference type="ChEBI" id="CHEBI:30616"/>
        <dbReference type="ChEBI" id="CHEBI:43474"/>
        <dbReference type="ChEBI" id="CHEBI:58359"/>
        <dbReference type="ChEBI" id="CHEBI:456216"/>
        <dbReference type="EC" id="6.3.1.2"/>
    </reaction>
</comment>
<dbReference type="InterPro" id="IPR027302">
    <property type="entry name" value="Gln_synth_N_conserv_site"/>
</dbReference>
<evidence type="ECO:0000256" key="8">
    <source>
        <dbReference type="ARBA" id="ARBA00022840"/>
    </source>
</evidence>
<comment type="subcellular location">
    <subcellularLocation>
        <location evidence="2">Cytoplasm</location>
    </subcellularLocation>
</comment>
<dbReference type="GO" id="GO:0005524">
    <property type="term" value="F:ATP binding"/>
    <property type="evidence" value="ECO:0007669"/>
    <property type="project" value="UniProtKB-KW"/>
</dbReference>
<sequence>MKIMVEYIWIDGQRPTARMRSKTRILKGPIKRVSQLPVWGFDGSSTEQATTQSSDCGLVPVRIVPDPLNGGSDILVLCEVTLPNGTPHPSNTRAHLRKLASRYATTRALFGFEQEYTLYDKDGVRPLRWPEGAAFPAPQGKYYCGVGCDEVYGRKLITAHTHACRKAGIAIYGTNGEVMPSQWEFQIGPLDPLGAADHLWLARWLLYRMGEDVEIVAKLDPKPIAGNWNGAGCHTNFSTAAMRRKGGLRAIYAACKKLGMQHAAHIADHVYGEDNHKRLTGAHETCKIDTFRFGVGDRGGSIRIPAQVAENGKGYLEDRRPAANMDPYRVAYALLETVCGRGFRNEVFNYFANK</sequence>
<comment type="similarity">
    <text evidence="3 11 12">Belongs to the glutamine synthetase family.</text>
</comment>
<dbReference type="InterPro" id="IPR014746">
    <property type="entry name" value="Gln_synth/guanido_kin_cat_dom"/>
</dbReference>
<dbReference type="PANTHER" id="PTHR20852:SF57">
    <property type="entry name" value="GLUTAMINE SYNTHETASE 2 CYTOPLASMIC"/>
    <property type="match status" value="1"/>
</dbReference>
<comment type="subunit">
    <text evidence="9">Homooctamer and homotetramer.</text>
</comment>
<dbReference type="Pfam" id="PF00120">
    <property type="entry name" value="Gln-synt_C"/>
    <property type="match status" value="1"/>
</dbReference>
<comment type="caution">
    <text evidence="16">The sequence shown here is derived from an EMBL/GenBank/DDBJ whole genome shotgun (WGS) entry which is preliminary data.</text>
</comment>
<dbReference type="GO" id="GO:0004356">
    <property type="term" value="F:glutamine synthetase activity"/>
    <property type="evidence" value="ECO:0007669"/>
    <property type="project" value="UniProtKB-EC"/>
</dbReference>
<dbReference type="SUPFAM" id="SSF54368">
    <property type="entry name" value="Glutamine synthetase, N-terminal domain"/>
    <property type="match status" value="1"/>
</dbReference>
<dbReference type="EC" id="6.3.1.2" evidence="4 13"/>
<evidence type="ECO:0000256" key="12">
    <source>
        <dbReference type="RuleBase" id="RU000384"/>
    </source>
</evidence>
<dbReference type="InterPro" id="IPR050292">
    <property type="entry name" value="Glutamine_Synthetase"/>
</dbReference>
<name>A0A1G2BMA0_9BACT</name>
<feature type="domain" description="GS catalytic" evidence="15">
    <location>
        <begin position="92"/>
        <end position="354"/>
    </location>
</feature>
<evidence type="ECO:0000313" key="17">
    <source>
        <dbReference type="Proteomes" id="UP000177817"/>
    </source>
</evidence>
<dbReference type="GO" id="GO:0005737">
    <property type="term" value="C:cytoplasm"/>
    <property type="evidence" value="ECO:0007669"/>
    <property type="project" value="UniProtKB-SubCell"/>
</dbReference>
<evidence type="ECO:0000259" key="15">
    <source>
        <dbReference type="PROSITE" id="PS51987"/>
    </source>
</evidence>
<evidence type="ECO:0000256" key="13">
    <source>
        <dbReference type="RuleBase" id="RU004356"/>
    </source>
</evidence>
<evidence type="ECO:0000256" key="6">
    <source>
        <dbReference type="ARBA" id="ARBA00022598"/>
    </source>
</evidence>
<evidence type="ECO:0000256" key="11">
    <source>
        <dbReference type="PROSITE-ProRule" id="PRU01330"/>
    </source>
</evidence>
<dbReference type="EMBL" id="MHKK01000027">
    <property type="protein sequence ID" value="OGY89669.1"/>
    <property type="molecule type" value="Genomic_DNA"/>
</dbReference>
<dbReference type="PROSITE" id="PS51986">
    <property type="entry name" value="GS_BETA_GRASP"/>
    <property type="match status" value="1"/>
</dbReference>
<dbReference type="AlphaFoldDB" id="A0A1G2BMA0"/>
<evidence type="ECO:0000256" key="4">
    <source>
        <dbReference type="ARBA" id="ARBA00012937"/>
    </source>
</evidence>
<evidence type="ECO:0000256" key="9">
    <source>
        <dbReference type="ARBA" id="ARBA00038740"/>
    </source>
</evidence>
<evidence type="ECO:0000256" key="3">
    <source>
        <dbReference type="ARBA" id="ARBA00009897"/>
    </source>
</evidence>
<dbReference type="Proteomes" id="UP000177817">
    <property type="component" value="Unassembled WGS sequence"/>
</dbReference>
<evidence type="ECO:0000256" key="2">
    <source>
        <dbReference type="ARBA" id="ARBA00004496"/>
    </source>
</evidence>
<comment type="function">
    <text evidence="1">Catalyzes the ATP-dependent biosynthesis of glutamine from glutamate and ammonia.</text>
</comment>
<dbReference type="PROSITE" id="PS00180">
    <property type="entry name" value="GLNA_1"/>
    <property type="match status" value="1"/>
</dbReference>
<dbReference type="PROSITE" id="PS51987">
    <property type="entry name" value="GS_CATALYTIC"/>
    <property type="match status" value="1"/>
</dbReference>
<dbReference type="Gene3D" id="3.10.20.70">
    <property type="entry name" value="Glutamine synthetase, N-terminal domain"/>
    <property type="match status" value="1"/>
</dbReference>
<reference evidence="16 17" key="1">
    <citation type="journal article" date="2016" name="Nat. Commun.">
        <title>Thousands of microbial genomes shed light on interconnected biogeochemical processes in an aquifer system.</title>
        <authorList>
            <person name="Anantharaman K."/>
            <person name="Brown C.T."/>
            <person name="Hug L.A."/>
            <person name="Sharon I."/>
            <person name="Castelle C.J."/>
            <person name="Probst A.J."/>
            <person name="Thomas B.C."/>
            <person name="Singh A."/>
            <person name="Wilkins M.J."/>
            <person name="Karaoz U."/>
            <person name="Brodie E.L."/>
            <person name="Williams K.H."/>
            <person name="Hubbard S.S."/>
            <person name="Banfield J.F."/>
        </authorList>
    </citation>
    <scope>NUCLEOTIDE SEQUENCE [LARGE SCALE GENOMIC DNA]</scope>
</reference>
<evidence type="ECO:0000256" key="10">
    <source>
        <dbReference type="ARBA" id="ARBA00049436"/>
    </source>
</evidence>
<accession>A0A1G2BMA0</accession>
<evidence type="ECO:0000256" key="5">
    <source>
        <dbReference type="ARBA" id="ARBA00022490"/>
    </source>
</evidence>
<dbReference type="InterPro" id="IPR008146">
    <property type="entry name" value="Gln_synth_cat_dom"/>
</dbReference>
<feature type="domain" description="GS beta-grasp" evidence="14">
    <location>
        <begin position="3"/>
        <end position="85"/>
    </location>
</feature>
<dbReference type="SUPFAM" id="SSF55931">
    <property type="entry name" value="Glutamine synthetase/guanido kinase"/>
    <property type="match status" value="1"/>
</dbReference>
<keyword evidence="6 13" id="KW-0436">Ligase</keyword>
<dbReference type="GO" id="GO:0006542">
    <property type="term" value="P:glutamine biosynthetic process"/>
    <property type="evidence" value="ECO:0007669"/>
    <property type="project" value="InterPro"/>
</dbReference>
<protein>
    <recommendedName>
        <fullName evidence="4 13">Glutamine synthetase</fullName>
        <ecNumber evidence="4 13">6.3.1.2</ecNumber>
    </recommendedName>
</protein>
<dbReference type="InterPro" id="IPR036651">
    <property type="entry name" value="Gln_synt_N_sf"/>
</dbReference>
<dbReference type="InterPro" id="IPR008147">
    <property type="entry name" value="Gln_synt_N"/>
</dbReference>
<dbReference type="Gene3D" id="3.30.590.10">
    <property type="entry name" value="Glutamine synthetase/guanido kinase, catalytic domain"/>
    <property type="match status" value="1"/>
</dbReference>
<dbReference type="PANTHER" id="PTHR20852">
    <property type="entry name" value="GLUTAMINE SYNTHETASE"/>
    <property type="match status" value="1"/>
</dbReference>
<evidence type="ECO:0000259" key="14">
    <source>
        <dbReference type="PROSITE" id="PS51986"/>
    </source>
</evidence>
<evidence type="ECO:0000256" key="7">
    <source>
        <dbReference type="ARBA" id="ARBA00022741"/>
    </source>
</evidence>
<dbReference type="InterPro" id="IPR027303">
    <property type="entry name" value="Gln_synth_gly_rich_site"/>
</dbReference>
<dbReference type="FunFam" id="3.30.590.10:FF:000011">
    <property type="entry name" value="Glutamine synthetase"/>
    <property type="match status" value="1"/>
</dbReference>
<organism evidence="16 17">
    <name type="scientific">Candidatus Komeilibacteria bacterium RIFCSPHIGHO2_01_FULL_52_14</name>
    <dbReference type="NCBI Taxonomy" id="1798549"/>
    <lineage>
        <taxon>Bacteria</taxon>
        <taxon>Candidatus Komeiliibacteriota</taxon>
    </lineage>
</organism>
<dbReference type="SMART" id="SM01230">
    <property type="entry name" value="Gln-synt_C"/>
    <property type="match status" value="1"/>
</dbReference>
<evidence type="ECO:0000256" key="1">
    <source>
        <dbReference type="ARBA" id="ARBA00003117"/>
    </source>
</evidence>
<dbReference type="PROSITE" id="PS00181">
    <property type="entry name" value="GLNA_ATP"/>
    <property type="match status" value="1"/>
</dbReference>
<keyword evidence="5" id="KW-0963">Cytoplasm</keyword>
<proteinExistence type="inferred from homology"/>
<dbReference type="Pfam" id="PF03951">
    <property type="entry name" value="Gln-synt_N"/>
    <property type="match status" value="1"/>
</dbReference>
<evidence type="ECO:0000313" key="16">
    <source>
        <dbReference type="EMBL" id="OGY89669.1"/>
    </source>
</evidence>
<keyword evidence="7 13" id="KW-0547">Nucleotide-binding</keyword>
<keyword evidence="8 13" id="KW-0067">ATP-binding</keyword>
<gene>
    <name evidence="16" type="ORF">A2677_01545</name>
</gene>